<name>A0A413F7D0_9FIRM</name>
<dbReference type="GO" id="GO:0006265">
    <property type="term" value="P:DNA topological change"/>
    <property type="evidence" value="ECO:0007669"/>
    <property type="project" value="InterPro"/>
</dbReference>
<gene>
    <name evidence="2" type="ORF">DWV29_26620</name>
</gene>
<comment type="caution">
    <text evidence="2">The sequence shown here is derived from an EMBL/GenBank/DDBJ whole genome shotgun (WGS) entry which is preliminary data.</text>
</comment>
<dbReference type="Proteomes" id="UP000283880">
    <property type="component" value="Unassembled WGS sequence"/>
</dbReference>
<accession>A0A413F7D0</accession>
<dbReference type="AlphaFoldDB" id="A0A413F7D0"/>
<protein>
    <recommendedName>
        <fullName evidence="1">DNA topoisomerase type IA zn finger domain-containing protein</fullName>
    </recommendedName>
</protein>
<proteinExistence type="predicted"/>
<evidence type="ECO:0000313" key="3">
    <source>
        <dbReference type="Proteomes" id="UP000283880"/>
    </source>
</evidence>
<dbReference type="InterPro" id="IPR013498">
    <property type="entry name" value="Topo_IA_Znf"/>
</dbReference>
<dbReference type="Pfam" id="PF01396">
    <property type="entry name" value="Zn_ribbon_Top1"/>
    <property type="match status" value="1"/>
</dbReference>
<dbReference type="SUPFAM" id="SSF57783">
    <property type="entry name" value="Zinc beta-ribbon"/>
    <property type="match status" value="1"/>
</dbReference>
<dbReference type="RefSeq" id="WP_083790289.1">
    <property type="nucleotide sequence ID" value="NZ_JAWRJJ010000139.1"/>
</dbReference>
<feature type="domain" description="DNA topoisomerase type IA zn finger" evidence="1">
    <location>
        <begin position="106"/>
        <end position="144"/>
    </location>
</feature>
<dbReference type="EMBL" id="QSBM01000031">
    <property type="protein sequence ID" value="RGX21543.1"/>
    <property type="molecule type" value="Genomic_DNA"/>
</dbReference>
<reference evidence="2 3" key="1">
    <citation type="submission" date="2018-08" db="EMBL/GenBank/DDBJ databases">
        <title>A genome reference for cultivated species of the human gut microbiota.</title>
        <authorList>
            <person name="Zou Y."/>
            <person name="Xue W."/>
            <person name="Luo G."/>
        </authorList>
    </citation>
    <scope>NUCLEOTIDE SEQUENCE [LARGE SCALE GENOMIC DNA]</scope>
    <source>
        <strain evidence="2 3">AF04-15</strain>
    </source>
</reference>
<sequence length="145" mass="16386">MKKVECTSPNIYVIKRNTINHLINKICSSQLKVLTEAELANIYTTLYPYTQVEDSTKDKHIANIKEKTNIPKAAIEPIDNPQKIIAFSKPPIPTNDNTQADTPVNRICPKCTSPLVLRTTKKGAHAGEQFYGCSRFPKCRYHENL</sequence>
<dbReference type="GO" id="GO:0003677">
    <property type="term" value="F:DNA binding"/>
    <property type="evidence" value="ECO:0007669"/>
    <property type="project" value="InterPro"/>
</dbReference>
<dbReference type="Gene3D" id="3.30.65.10">
    <property type="entry name" value="Bacterial Topoisomerase I, domain 1"/>
    <property type="match status" value="1"/>
</dbReference>
<dbReference type="OrthoDB" id="1028010at2"/>
<organism evidence="2 3">
    <name type="scientific">Enterocloster asparagiformis</name>
    <dbReference type="NCBI Taxonomy" id="333367"/>
    <lineage>
        <taxon>Bacteria</taxon>
        <taxon>Bacillati</taxon>
        <taxon>Bacillota</taxon>
        <taxon>Clostridia</taxon>
        <taxon>Lachnospirales</taxon>
        <taxon>Lachnospiraceae</taxon>
        <taxon>Enterocloster</taxon>
    </lineage>
</organism>
<evidence type="ECO:0000313" key="2">
    <source>
        <dbReference type="EMBL" id="RGX21543.1"/>
    </source>
</evidence>
<dbReference type="GO" id="GO:0003916">
    <property type="term" value="F:DNA topoisomerase activity"/>
    <property type="evidence" value="ECO:0007669"/>
    <property type="project" value="InterPro"/>
</dbReference>
<evidence type="ECO:0000259" key="1">
    <source>
        <dbReference type="Pfam" id="PF01396"/>
    </source>
</evidence>
<dbReference type="GO" id="GO:0005694">
    <property type="term" value="C:chromosome"/>
    <property type="evidence" value="ECO:0007669"/>
    <property type="project" value="InterPro"/>
</dbReference>